<comment type="caution">
    <text evidence="4">The sequence shown here is derived from an EMBL/GenBank/DDBJ whole genome shotgun (WGS) entry which is preliminary data.</text>
</comment>
<dbReference type="PROSITE" id="PS51371">
    <property type="entry name" value="CBS"/>
    <property type="match status" value="2"/>
</dbReference>
<dbReference type="PANTHER" id="PTHR43080:SF2">
    <property type="entry name" value="CBS DOMAIN-CONTAINING PROTEIN"/>
    <property type="match status" value="1"/>
</dbReference>
<dbReference type="Pfam" id="PF00571">
    <property type="entry name" value="CBS"/>
    <property type="match status" value="2"/>
</dbReference>
<organism evidence="4 5">
    <name type="scientific">Candidatus Nephthysia bennettiae</name>
    <dbReference type="NCBI Taxonomy" id="3127016"/>
    <lineage>
        <taxon>Bacteria</taxon>
        <taxon>Bacillati</taxon>
        <taxon>Candidatus Dormiibacterota</taxon>
        <taxon>Candidatus Dormibacteria</taxon>
        <taxon>Candidatus Dormibacterales</taxon>
        <taxon>Candidatus Dormibacteraceae</taxon>
        <taxon>Candidatus Nephthysia</taxon>
    </lineage>
</organism>
<keyword evidence="1 2" id="KW-0129">CBS domain</keyword>
<name>A0A934NFY7_9BACT</name>
<dbReference type="SUPFAM" id="SSF54631">
    <property type="entry name" value="CBS-domain pair"/>
    <property type="match status" value="1"/>
</dbReference>
<protein>
    <submittedName>
        <fullName evidence="4">CBS domain-containing protein</fullName>
    </submittedName>
</protein>
<proteinExistence type="predicted"/>
<dbReference type="InterPro" id="IPR051257">
    <property type="entry name" value="Diverse_CBS-Domain"/>
</dbReference>
<sequence>MKAKDAMTSPAITIHQEATLREAGDVLARRGISALPVVDDDGHLVGIVSQMDLIRLSTAHTAEDADAQSGNSRPQPMRVAEIMTVEVVTVSPETDLHTVAQRLSESHIRQVPVLSDTEPIGVISRRDLIKWMARSDAALTLDVIAVLSDEARRLAQLEVSVHEGVAHIEGEAGHDTLTLAGKLARTVPGVLDARVSAVE</sequence>
<feature type="domain" description="CBS" evidence="3">
    <location>
        <begin position="83"/>
        <end position="139"/>
    </location>
</feature>
<dbReference type="CDD" id="cd04586">
    <property type="entry name" value="CBS_pair_BON_assoc"/>
    <property type="match status" value="1"/>
</dbReference>
<dbReference type="EMBL" id="JAEKNR010000243">
    <property type="protein sequence ID" value="MBJ7601402.1"/>
    <property type="molecule type" value="Genomic_DNA"/>
</dbReference>
<evidence type="ECO:0000256" key="1">
    <source>
        <dbReference type="ARBA" id="ARBA00023122"/>
    </source>
</evidence>
<evidence type="ECO:0000313" key="5">
    <source>
        <dbReference type="Proteomes" id="UP000612893"/>
    </source>
</evidence>
<keyword evidence="5" id="KW-1185">Reference proteome</keyword>
<dbReference type="SMART" id="SM00116">
    <property type="entry name" value="CBS"/>
    <property type="match status" value="2"/>
</dbReference>
<feature type="domain" description="CBS" evidence="3">
    <location>
        <begin position="7"/>
        <end position="63"/>
    </location>
</feature>
<dbReference type="PANTHER" id="PTHR43080">
    <property type="entry name" value="CBS DOMAIN-CONTAINING PROTEIN CBSX3, MITOCHONDRIAL"/>
    <property type="match status" value="1"/>
</dbReference>
<dbReference type="InterPro" id="IPR000644">
    <property type="entry name" value="CBS_dom"/>
</dbReference>
<dbReference type="RefSeq" id="WP_338205627.1">
    <property type="nucleotide sequence ID" value="NZ_JAEKNR010000243.1"/>
</dbReference>
<dbReference type="Proteomes" id="UP000612893">
    <property type="component" value="Unassembled WGS sequence"/>
</dbReference>
<evidence type="ECO:0000256" key="2">
    <source>
        <dbReference type="PROSITE-ProRule" id="PRU00703"/>
    </source>
</evidence>
<dbReference type="InterPro" id="IPR046342">
    <property type="entry name" value="CBS_dom_sf"/>
</dbReference>
<dbReference type="Gene3D" id="3.10.580.10">
    <property type="entry name" value="CBS-domain"/>
    <property type="match status" value="1"/>
</dbReference>
<reference evidence="4" key="1">
    <citation type="submission" date="2020-10" db="EMBL/GenBank/DDBJ databases">
        <title>Ca. Dormibacterota MAGs.</title>
        <authorList>
            <person name="Montgomery K."/>
        </authorList>
    </citation>
    <scope>NUCLEOTIDE SEQUENCE [LARGE SCALE GENOMIC DNA]</scope>
    <source>
        <strain evidence="4">SC8812_S17_10</strain>
    </source>
</reference>
<accession>A0A934NFY7</accession>
<dbReference type="AlphaFoldDB" id="A0A934NFY7"/>
<evidence type="ECO:0000313" key="4">
    <source>
        <dbReference type="EMBL" id="MBJ7601402.1"/>
    </source>
</evidence>
<evidence type="ECO:0000259" key="3">
    <source>
        <dbReference type="PROSITE" id="PS51371"/>
    </source>
</evidence>
<gene>
    <name evidence="4" type="ORF">JF922_25430</name>
</gene>